<sequence length="95" mass="10864">RLHEFFLEGSPDDEGQLSHDGFVSIFGLKADVYTHRLVRIFDLDNGGTIGFREFVYGLSKFQVDSFDRRVQFAYRLFDLDGDGSLDKHELMAAAK</sequence>
<dbReference type="Pfam" id="PF13833">
    <property type="entry name" value="EF-hand_8"/>
    <property type="match status" value="1"/>
</dbReference>
<dbReference type="STRING" id="296587.C1EDE1"/>
<protein>
    <recommendedName>
        <fullName evidence="4">EF-hand domain-containing protein</fullName>
    </recommendedName>
</protein>
<dbReference type="PROSITE" id="PS00018">
    <property type="entry name" value="EF_HAND_1"/>
    <property type="match status" value="2"/>
</dbReference>
<dbReference type="OMA" id="RLHAMFL"/>
<dbReference type="EMBL" id="CP001330">
    <property type="protein sequence ID" value="ACO66350.1"/>
    <property type="molecule type" value="Genomic_DNA"/>
</dbReference>
<feature type="non-terminal residue" evidence="5">
    <location>
        <position position="95"/>
    </location>
</feature>
<dbReference type="Gene3D" id="1.10.238.10">
    <property type="entry name" value="EF-hand"/>
    <property type="match status" value="1"/>
</dbReference>
<proteinExistence type="predicted"/>
<dbReference type="Proteomes" id="UP000002009">
    <property type="component" value="Chromosome 11"/>
</dbReference>
<feature type="non-terminal residue" evidence="5">
    <location>
        <position position="1"/>
    </location>
</feature>
<dbReference type="InterPro" id="IPR011992">
    <property type="entry name" value="EF-hand-dom_pair"/>
</dbReference>
<dbReference type="InParanoid" id="C1EDE1"/>
<feature type="domain" description="EF-hand" evidence="4">
    <location>
        <begin position="65"/>
        <end position="95"/>
    </location>
</feature>
<dbReference type="PANTHER" id="PTHR45942">
    <property type="entry name" value="PROTEIN PHOSPATASE 3 REGULATORY SUBUNIT B ALPHA ISOFORM TYPE 1"/>
    <property type="match status" value="1"/>
</dbReference>
<dbReference type="InterPro" id="IPR002048">
    <property type="entry name" value="EF_hand_dom"/>
</dbReference>
<keyword evidence="2" id="KW-0677">Repeat</keyword>
<keyword evidence="6" id="KW-1185">Reference proteome</keyword>
<evidence type="ECO:0000256" key="1">
    <source>
        <dbReference type="ARBA" id="ARBA00022723"/>
    </source>
</evidence>
<dbReference type="eggNOG" id="KOG0034">
    <property type="taxonomic scope" value="Eukaryota"/>
</dbReference>
<evidence type="ECO:0000313" key="5">
    <source>
        <dbReference type="EMBL" id="ACO66350.1"/>
    </source>
</evidence>
<accession>C1EDE1</accession>
<gene>
    <name evidence="5" type="ORF">MICPUN_73771</name>
</gene>
<dbReference type="KEGG" id="mis:MICPUN_73771"/>
<feature type="domain" description="EF-hand" evidence="4">
    <location>
        <begin position="29"/>
        <end position="64"/>
    </location>
</feature>
<evidence type="ECO:0000256" key="2">
    <source>
        <dbReference type="ARBA" id="ARBA00022737"/>
    </source>
</evidence>
<dbReference type="AlphaFoldDB" id="C1EDE1"/>
<dbReference type="SUPFAM" id="SSF47473">
    <property type="entry name" value="EF-hand"/>
    <property type="match status" value="1"/>
</dbReference>
<keyword evidence="1" id="KW-0479">Metal-binding</keyword>
<keyword evidence="3" id="KW-0106">Calcium</keyword>
<dbReference type="Pfam" id="PF13202">
    <property type="entry name" value="EF-hand_5"/>
    <property type="match status" value="1"/>
</dbReference>
<dbReference type="RefSeq" id="XP_002505092.1">
    <property type="nucleotide sequence ID" value="XM_002505046.1"/>
</dbReference>
<organism evidence="5 6">
    <name type="scientific">Micromonas commoda (strain RCC299 / NOUM17 / CCMP2709)</name>
    <name type="common">Picoplanktonic green alga</name>
    <dbReference type="NCBI Taxonomy" id="296587"/>
    <lineage>
        <taxon>Eukaryota</taxon>
        <taxon>Viridiplantae</taxon>
        <taxon>Chlorophyta</taxon>
        <taxon>Mamiellophyceae</taxon>
        <taxon>Mamiellales</taxon>
        <taxon>Mamiellaceae</taxon>
        <taxon>Micromonas</taxon>
    </lineage>
</organism>
<dbReference type="PROSITE" id="PS50222">
    <property type="entry name" value="EF_HAND_2"/>
    <property type="match status" value="2"/>
</dbReference>
<name>C1EDE1_MICCC</name>
<dbReference type="PRINTS" id="PR00450">
    <property type="entry name" value="RECOVERIN"/>
</dbReference>
<evidence type="ECO:0000259" key="4">
    <source>
        <dbReference type="PROSITE" id="PS50222"/>
    </source>
</evidence>
<dbReference type="InterPro" id="IPR018247">
    <property type="entry name" value="EF_Hand_1_Ca_BS"/>
</dbReference>
<evidence type="ECO:0000256" key="3">
    <source>
        <dbReference type="ARBA" id="ARBA00022837"/>
    </source>
</evidence>
<dbReference type="GO" id="GO:0005509">
    <property type="term" value="F:calcium ion binding"/>
    <property type="evidence" value="ECO:0007669"/>
    <property type="project" value="InterPro"/>
</dbReference>
<reference evidence="5 6" key="1">
    <citation type="journal article" date="2009" name="Science">
        <title>Green evolution and dynamic adaptations revealed by genomes of the marine picoeukaryotes Micromonas.</title>
        <authorList>
            <person name="Worden A.Z."/>
            <person name="Lee J.H."/>
            <person name="Mock T."/>
            <person name="Rouze P."/>
            <person name="Simmons M.P."/>
            <person name="Aerts A.L."/>
            <person name="Allen A.E."/>
            <person name="Cuvelier M.L."/>
            <person name="Derelle E."/>
            <person name="Everett M.V."/>
            <person name="Foulon E."/>
            <person name="Grimwood J."/>
            <person name="Gundlach H."/>
            <person name="Henrissat B."/>
            <person name="Napoli C."/>
            <person name="McDonald S.M."/>
            <person name="Parker M.S."/>
            <person name="Rombauts S."/>
            <person name="Salamov A."/>
            <person name="Von Dassow P."/>
            <person name="Badger J.H."/>
            <person name="Coutinho P.M."/>
            <person name="Demir E."/>
            <person name="Dubchak I."/>
            <person name="Gentemann C."/>
            <person name="Eikrem W."/>
            <person name="Gready J.E."/>
            <person name="John U."/>
            <person name="Lanier W."/>
            <person name="Lindquist E.A."/>
            <person name="Lucas S."/>
            <person name="Mayer K.F."/>
            <person name="Moreau H."/>
            <person name="Not F."/>
            <person name="Otillar R."/>
            <person name="Panaud O."/>
            <person name="Pangilinan J."/>
            <person name="Paulsen I."/>
            <person name="Piegu B."/>
            <person name="Poliakov A."/>
            <person name="Robbens S."/>
            <person name="Schmutz J."/>
            <person name="Toulza E."/>
            <person name="Wyss T."/>
            <person name="Zelensky A."/>
            <person name="Zhou K."/>
            <person name="Armbrust E.V."/>
            <person name="Bhattacharya D."/>
            <person name="Goodenough U.W."/>
            <person name="Van de Peer Y."/>
            <person name="Grigoriev I.V."/>
        </authorList>
    </citation>
    <scope>NUCLEOTIDE SEQUENCE [LARGE SCALE GENOMIC DNA]</scope>
    <source>
        <strain evidence="6">RCC299 / NOUM17</strain>
    </source>
</reference>
<dbReference type="OrthoDB" id="191686at2759"/>
<dbReference type="GeneID" id="8247203"/>
<evidence type="ECO:0000313" key="6">
    <source>
        <dbReference type="Proteomes" id="UP000002009"/>
    </source>
</evidence>